<feature type="domain" description="Peptidase M24" evidence="2">
    <location>
        <begin position="207"/>
        <end position="409"/>
    </location>
</feature>
<evidence type="ECO:0000313" key="4">
    <source>
        <dbReference type="EMBL" id="SPF35099.1"/>
    </source>
</evidence>
<dbReference type="InterPro" id="IPR000994">
    <property type="entry name" value="Pept_M24"/>
</dbReference>
<dbReference type="PANTHER" id="PTHR46112">
    <property type="entry name" value="AMINOPEPTIDASE"/>
    <property type="match status" value="1"/>
</dbReference>
<dbReference type="Proteomes" id="UP000238701">
    <property type="component" value="Unassembled WGS sequence"/>
</dbReference>
<gene>
    <name evidence="4" type="ORF">SBA1_1390003</name>
</gene>
<reference evidence="5" key="1">
    <citation type="submission" date="2018-02" db="EMBL/GenBank/DDBJ databases">
        <authorList>
            <person name="Hausmann B."/>
        </authorList>
    </citation>
    <scope>NUCLEOTIDE SEQUENCE [LARGE SCALE GENOMIC DNA]</scope>
    <source>
        <strain evidence="5">Peat soil MAG SbA1</strain>
    </source>
</reference>
<dbReference type="PANTHER" id="PTHR46112:SF3">
    <property type="entry name" value="AMINOPEPTIDASE YPDF"/>
    <property type="match status" value="1"/>
</dbReference>
<dbReference type="EMBL" id="OMOD01000045">
    <property type="protein sequence ID" value="SPF35099.1"/>
    <property type="molecule type" value="Genomic_DNA"/>
</dbReference>
<feature type="chain" id="PRO_5015526713" evidence="1">
    <location>
        <begin position="27"/>
        <end position="429"/>
    </location>
</feature>
<evidence type="ECO:0000259" key="3">
    <source>
        <dbReference type="Pfam" id="PF01321"/>
    </source>
</evidence>
<dbReference type="SUPFAM" id="SSF55920">
    <property type="entry name" value="Creatinase/aminopeptidase"/>
    <property type="match status" value="1"/>
</dbReference>
<dbReference type="InterPro" id="IPR000587">
    <property type="entry name" value="Creatinase_N"/>
</dbReference>
<dbReference type="Pfam" id="PF01321">
    <property type="entry name" value="Creatinase_N"/>
    <property type="match status" value="1"/>
</dbReference>
<dbReference type="InterPro" id="IPR029149">
    <property type="entry name" value="Creatin/AminoP/Spt16_N"/>
</dbReference>
<dbReference type="Pfam" id="PF00557">
    <property type="entry name" value="Peptidase_M24"/>
    <property type="match status" value="1"/>
</dbReference>
<protein>
    <submittedName>
        <fullName evidence="4">Peptidase M24</fullName>
    </submittedName>
</protein>
<proteinExistence type="predicted"/>
<dbReference type="SUPFAM" id="SSF53092">
    <property type="entry name" value="Creatinase/prolidase N-terminal domain"/>
    <property type="match status" value="1"/>
</dbReference>
<sequence length="429" mass="46798">MISRRRFLQAGTVAGIALGTAPLARASSEASCAALPPSIAALKSWKDQAIPITKEERMARQENALRLMAANHLDAIVLMEGTSLEYFSGIRWWGGERFFAMVLPAKGAAFYVCPAFEEARAREQMVKTPDGEHADLRVWQEDENPYQRMAQGFKDRGIATGTIGLDETVLFVFDDGIAKAAPQVKLTSATPVTAGCRRVKSDHEIALMRLASKVTLTVYEAAYRALKAGMTRNQFQELIGTAYDRVGFPGEVSVQVGEFTAVPHGSVTTQVIREGSIVLMDDGCSVEGYVSDITRTFVFGKATDKMKSVFDIVHRAQTAALKTARPGIECQAVDAAARKVITDAGYGPDYKFFRHRLGHGMGMDGHEWPYLVRGNATLLAPNMTFSDEPGIYIPGEFGIRLEDDMHVTESGAELFTPQSPSLEDPFGAS</sequence>
<dbReference type="InterPro" id="IPR050659">
    <property type="entry name" value="Peptidase_M24B"/>
</dbReference>
<dbReference type="NCBIfam" id="TIGR01409">
    <property type="entry name" value="TAT_signal_seq"/>
    <property type="match status" value="1"/>
</dbReference>
<dbReference type="InterPro" id="IPR006311">
    <property type="entry name" value="TAT_signal"/>
</dbReference>
<dbReference type="InterPro" id="IPR036005">
    <property type="entry name" value="Creatinase/aminopeptidase-like"/>
</dbReference>
<dbReference type="Gene3D" id="3.40.350.10">
    <property type="entry name" value="Creatinase/prolidase N-terminal domain"/>
    <property type="match status" value="1"/>
</dbReference>
<keyword evidence="1" id="KW-0732">Signal</keyword>
<name>A0A2U3K632_9BACT</name>
<accession>A0A2U3K632</accession>
<evidence type="ECO:0000256" key="1">
    <source>
        <dbReference type="SAM" id="SignalP"/>
    </source>
</evidence>
<dbReference type="AlphaFoldDB" id="A0A2U3K632"/>
<dbReference type="InterPro" id="IPR019546">
    <property type="entry name" value="TAT_signal_bac_arc"/>
</dbReference>
<evidence type="ECO:0000313" key="5">
    <source>
        <dbReference type="Proteomes" id="UP000238701"/>
    </source>
</evidence>
<dbReference type="PROSITE" id="PS51318">
    <property type="entry name" value="TAT"/>
    <property type="match status" value="1"/>
</dbReference>
<evidence type="ECO:0000259" key="2">
    <source>
        <dbReference type="Pfam" id="PF00557"/>
    </source>
</evidence>
<organism evidence="4 5">
    <name type="scientific">Candidatus Sulfotelmatobacter kueseliae</name>
    <dbReference type="NCBI Taxonomy" id="2042962"/>
    <lineage>
        <taxon>Bacteria</taxon>
        <taxon>Pseudomonadati</taxon>
        <taxon>Acidobacteriota</taxon>
        <taxon>Terriglobia</taxon>
        <taxon>Terriglobales</taxon>
        <taxon>Candidatus Korobacteraceae</taxon>
        <taxon>Candidatus Sulfotelmatobacter</taxon>
    </lineage>
</organism>
<feature type="domain" description="Creatinase N-terminal" evidence="3">
    <location>
        <begin position="60"/>
        <end position="199"/>
    </location>
</feature>
<feature type="signal peptide" evidence="1">
    <location>
        <begin position="1"/>
        <end position="26"/>
    </location>
</feature>
<dbReference type="OrthoDB" id="9806388at2"/>
<dbReference type="Gene3D" id="3.90.230.10">
    <property type="entry name" value="Creatinase/methionine aminopeptidase superfamily"/>
    <property type="match status" value="1"/>
</dbReference>